<feature type="compositionally biased region" description="Polar residues" evidence="6">
    <location>
        <begin position="1000"/>
        <end position="1010"/>
    </location>
</feature>
<feature type="region of interest" description="Disordered" evidence="6">
    <location>
        <begin position="262"/>
        <end position="281"/>
    </location>
</feature>
<dbReference type="GO" id="GO:0007286">
    <property type="term" value="P:spermatid development"/>
    <property type="evidence" value="ECO:0007669"/>
    <property type="project" value="UniProtKB-ARBA"/>
</dbReference>
<comment type="subunit">
    <text evidence="4">Interacts with calmodulin.</text>
</comment>
<proteinExistence type="predicted"/>
<feature type="compositionally biased region" description="Low complexity" evidence="6">
    <location>
        <begin position="2728"/>
        <end position="2740"/>
    </location>
</feature>
<dbReference type="InterPro" id="IPR052318">
    <property type="entry name" value="CellDiv_DevSignal_Domain"/>
</dbReference>
<dbReference type="InParanoid" id="L5L623"/>
<keyword evidence="1" id="KW-0217">Developmental protein</keyword>
<feature type="region of interest" description="Disordered" evidence="6">
    <location>
        <begin position="1349"/>
        <end position="1394"/>
    </location>
</feature>
<evidence type="ECO:0000256" key="3">
    <source>
        <dbReference type="ARBA" id="ARBA00057744"/>
    </source>
</evidence>
<feature type="region of interest" description="Disordered" evidence="6">
    <location>
        <begin position="953"/>
        <end position="973"/>
    </location>
</feature>
<feature type="region of interest" description="Disordered" evidence="6">
    <location>
        <begin position="1430"/>
        <end position="1459"/>
    </location>
</feature>
<dbReference type="FunFam" id="1.20.5.190:FF:000041">
    <property type="entry name" value="IQ motif containing N"/>
    <property type="match status" value="1"/>
</dbReference>
<dbReference type="Gene3D" id="1.20.5.190">
    <property type="match status" value="3"/>
</dbReference>
<keyword evidence="2" id="KW-0677">Repeat</keyword>
<comment type="function">
    <text evidence="3">Essential for spermiogenesis and fertilization. May be required for manchette assembly in elongating spermatids.</text>
</comment>
<dbReference type="PROSITE" id="PS50096">
    <property type="entry name" value="IQ"/>
    <property type="match status" value="6"/>
</dbReference>
<dbReference type="FunFam" id="1.20.5.190:FF:000021">
    <property type="entry name" value="IQ motif containing N"/>
    <property type="match status" value="1"/>
</dbReference>
<feature type="region of interest" description="Disordered" evidence="6">
    <location>
        <begin position="2728"/>
        <end position="2750"/>
    </location>
</feature>
<reference evidence="8" key="1">
    <citation type="journal article" date="2013" name="Science">
        <title>Comparative analysis of bat genomes provides insight into the evolution of flight and immunity.</title>
        <authorList>
            <person name="Zhang G."/>
            <person name="Cowled C."/>
            <person name="Shi Z."/>
            <person name="Huang Z."/>
            <person name="Bishop-Lilly K.A."/>
            <person name="Fang X."/>
            <person name="Wynne J.W."/>
            <person name="Xiong Z."/>
            <person name="Baker M.L."/>
            <person name="Zhao W."/>
            <person name="Tachedjian M."/>
            <person name="Zhu Y."/>
            <person name="Zhou P."/>
            <person name="Jiang X."/>
            <person name="Ng J."/>
            <person name="Yang L."/>
            <person name="Wu L."/>
            <person name="Xiao J."/>
            <person name="Feng Y."/>
            <person name="Chen Y."/>
            <person name="Sun X."/>
            <person name="Zhang Y."/>
            <person name="Marsh G.A."/>
            <person name="Crameri G."/>
            <person name="Broder C.C."/>
            <person name="Frey K.G."/>
            <person name="Wang L.F."/>
            <person name="Wang J."/>
        </authorList>
    </citation>
    <scope>NUCLEOTIDE SEQUENCE [LARGE SCALE GENOMIC DNA]</scope>
</reference>
<evidence type="ECO:0000256" key="5">
    <source>
        <dbReference type="ARBA" id="ARBA00070684"/>
    </source>
</evidence>
<evidence type="ECO:0000313" key="7">
    <source>
        <dbReference type="EMBL" id="ELK19184.1"/>
    </source>
</evidence>
<dbReference type="Proteomes" id="UP000010552">
    <property type="component" value="Unassembled WGS sequence"/>
</dbReference>
<evidence type="ECO:0000256" key="1">
    <source>
        <dbReference type="ARBA" id="ARBA00022473"/>
    </source>
</evidence>
<feature type="compositionally biased region" description="Low complexity" evidence="6">
    <location>
        <begin position="10"/>
        <end position="19"/>
    </location>
</feature>
<evidence type="ECO:0000313" key="8">
    <source>
        <dbReference type="Proteomes" id="UP000010552"/>
    </source>
</evidence>
<evidence type="ECO:0000256" key="6">
    <source>
        <dbReference type="SAM" id="MobiDB-lite"/>
    </source>
</evidence>
<name>L5L623_PTEAL</name>
<dbReference type="SUPFAM" id="SSF52540">
    <property type="entry name" value="P-loop containing nucleoside triphosphate hydrolases"/>
    <property type="match status" value="3"/>
</dbReference>
<feature type="region of interest" description="Disordered" evidence="6">
    <location>
        <begin position="2814"/>
        <end position="2836"/>
    </location>
</feature>
<gene>
    <name evidence="7" type="ORF">PAL_GLEAN10006682</name>
</gene>
<feature type="region of interest" description="Disordered" evidence="6">
    <location>
        <begin position="1519"/>
        <end position="1542"/>
    </location>
</feature>
<dbReference type="CDD" id="cd23767">
    <property type="entry name" value="IQCD"/>
    <property type="match status" value="5"/>
</dbReference>
<protein>
    <recommendedName>
        <fullName evidence="5">IQ domain-containing protein N</fullName>
    </recommendedName>
</protein>
<evidence type="ECO:0000256" key="4">
    <source>
        <dbReference type="ARBA" id="ARBA00063186"/>
    </source>
</evidence>
<dbReference type="PANTHER" id="PTHR22590">
    <property type="entry name" value="MYOSIN MOTOR DOMAIN-CONTAINING PROTEIN"/>
    <property type="match status" value="1"/>
</dbReference>
<evidence type="ECO:0000256" key="2">
    <source>
        <dbReference type="ARBA" id="ARBA00022737"/>
    </source>
</evidence>
<dbReference type="EMBL" id="KB030270">
    <property type="protein sequence ID" value="ELK19184.1"/>
    <property type="molecule type" value="Genomic_DNA"/>
</dbReference>
<dbReference type="Pfam" id="PF00612">
    <property type="entry name" value="IQ"/>
    <property type="match status" value="5"/>
</dbReference>
<dbReference type="SMART" id="SM00015">
    <property type="entry name" value="IQ"/>
    <property type="match status" value="7"/>
</dbReference>
<feature type="region of interest" description="Disordered" evidence="6">
    <location>
        <begin position="993"/>
        <end position="1013"/>
    </location>
</feature>
<organism evidence="7 8">
    <name type="scientific">Pteropus alecto</name>
    <name type="common">Black flying fox</name>
    <dbReference type="NCBI Taxonomy" id="9402"/>
    <lineage>
        <taxon>Eukaryota</taxon>
        <taxon>Metazoa</taxon>
        <taxon>Chordata</taxon>
        <taxon>Craniata</taxon>
        <taxon>Vertebrata</taxon>
        <taxon>Euteleostomi</taxon>
        <taxon>Mammalia</taxon>
        <taxon>Eutheria</taxon>
        <taxon>Laurasiatheria</taxon>
        <taxon>Chiroptera</taxon>
        <taxon>Yinpterochiroptera</taxon>
        <taxon>Pteropodoidea</taxon>
        <taxon>Pteropodidae</taxon>
        <taxon>Pteropodinae</taxon>
        <taxon>Pteropus</taxon>
    </lineage>
</organism>
<dbReference type="eggNOG" id="ENOG502SCUX">
    <property type="taxonomic scope" value="Eukaryota"/>
</dbReference>
<feature type="region of interest" description="Disordered" evidence="6">
    <location>
        <begin position="2778"/>
        <end position="2800"/>
    </location>
</feature>
<sequence length="3225" mass="336198">MQQATHFRLSPSRQSSYQPQPIPNLQDKVGTLCSQPQCEPPASRETLLQQLDKNKIMPSHVPRLRAVVESQAFKNILVDEMDMMLSRAATLIQANWRGYRLRQKLISQMLAAKAIQEAWRRFSTRRLLRSGKAVEKKVSIDEGDIPYHQPQQVRFQHLEEGRYLPAPPIMVSKETQFPSADHLAVCAHELDLLQPPGTPQPGMQAPSALEASSVIFLPHQNVSMRLPCPVSLNAKCHPCLMTRTVRSSSLVHIDGDMMKTKQVTARTNKAGSPGPPPSRSYAQTLYGPLKTQTQTQAPVEAEVLKAPPQAGPAPVMTKTPVPTITMTKTPPQVYPAAAVTKTPLHSCLANMMNKSSPQPCPVPTVTIAKTPPQVYPAAPVAKTPLQSCLAAFLNKIPTQPCPVPTIMMTKSQPQPYPAAPMTKIPVQMRPTASMTSTASQTRPTTVVAKIPPQICLLTSIIKAPTQTCPVPVMAKTPPQTCPVPTMTKTSPQTCPVSTMAKTSPKMCPVPTVAKTLPQTCPVPTMAKTLFQTCQVPVMAKIPPQMCPVPMMAKVPPQTCPMSVMAKTPPQMRPVATMAKTPLQTCPTATITKTPSQTLPGSSMTKAPPQTRLAAMITKTPAQLRSVAAILKTLCLSPPAAGNLKASPPAAMAAGIPSTLSHTCLNRPKTKAGVTAKQTTGVVKVSSHSHLTEGKVKYCSPRHLGAGTPKAPARPLLEAEKVKGFSQKQVKTETVSNTGMAMEVPRTLPWAKVAEDKSKGSSQAHLRMGVVKVQSQGYMPVEAAVVPPQAQVATYPAKTLPQAQPATCSTTTSPQGHLLTELTTALPQAHLSTCLSKASSQTHPPAKLTKTPSLDHLGTCLTKTQSQAHLATGAIKVQSQAYLPTGLTKAQSQAHLVTETAKCLYAAHQAAELSSKTQSQPLLAGYKASTQPCQHIGSLGTFSRAKPEDRLTQLPATSHVQGRATQGPRQGASETQSMLVPLLASAGHPACNVESWGDSGATRTQPSTTSPAAPCQEELATSQLTSLCAELAAMLGSQEDLRTQLAKALSQGEVRAALNQALSKEVLGATMAKARPQGMLGTALVKALSWGELGAALSRVLSRGELRAELTKAMQGKLVDILSKALTEEERAALSQALCQGELGAVLSQSLSQAALRTRLVLPKVAAAKTAGSGMRMTPAPVEVDYRGSPSAAWGPTLGPVRPQPGKVRVPRDGAWEGFVTGWPTGLLEEMGDGAMVRGSPCLSMVSVGASLTDRVITTILQYPLITALGPNLSWEMGPLRDSSLNLFLSPKVSEENVCLHPGANELASNLNPVASNVGPNLPEPHPLQLPHPLWQPLVANGVAPSTIRPPVASGTAPSSHKPHVTSRVAPRLSMSSGEGRVAPGKLSGTAGGGRATHSHHCVTTFGGSTCWCQPSEVSRGPPGVYRPSAAKGLQQPSMVPEKTMQKTQSPNHKQASTGTSEMINKVTTCLPWATTVSKVSLTQPQTPKACERTPGSMAPGHRWALKSQGDPSLWEASPVSHLTPTHPHTAISRQEKNQTRGTISGASYPQELVTGHILSEMVTRLPQNSNNDLAKSFSQGSTDYGLNVSNSQSSSCSCSSLSLSSTSVESLTTVDLVEKESGEARMGGDLLSGETTGRSQRPGDLEETERAGHGHMTPNPCHPPSSASEQIPILHHSAVSSHVTLSVHWSSSGQDERDISSSQSSMGSLCQKPYRTRLKRSLSLGNGVPPFYQQPSVTSRLTPSPSQTSVACKVTLSLGQPPKACGVAPSLAQSSMTCKVAPSLAQPSMTSGVTPSLAHSTMGNSVAPSLGQPSVMSGAGCALSQPMWAPGVGPDLSSSRVNAVAPCLRHPSFLTEVTLSTLHPSGASGMGPELSQPSVTPGVDPCQDPLMGHGVASDLQAPELSKVSSGFNQPLGVGGRHPRTTEHSAVTVSAPDLDQVSMTSGEASCLGQGTRLSQGILFGGMATSASQGTVAAGILPNVSWRTLAAGKFLSMSQGPMSPGVTRSMCQRSVATAMGPRQSQVGSDMAPMASQASVTGAPLVHEQASGVGPGSSPALVANRLGLSPSKFPLDNAGPDISQVNADLPVSMDNQCSPVSTATTSSYQQSNSFSQEPVMGTASLLRPGSVANRMTTAMAPGTVASGMAPSLSQGSVIRSVGQSLPPESVISDVAPSLALGYMVNCVAQTLPPGSVIGGLGQSLPTGSVINGIGQSLPPGSVISGMGQSRPPGSVIGDMGQGLPTGSVINSVGQGLPTGSAISGAGQSHPPESMISGTGQSLPTGSIISGMGQGLPPGSVIGGMGQNLPPGSVISGVGQSLPIGSVMGGMSQGLPTGSVIGGMGQCVPPGSVISAMVQCLHPGSVISGVGQVLLPDPMACVVAHSLPPGFVVSGVAQSFTPGFMASGIARTLPPGSVVSGVGPSVSSVASKVVPAFMGAELNQGLVLGSTTSAASCGPPSTVGSVAHSLPQGSMLIGLTPRPYHGALSGEGSISPFQASHATGMAQVHSSALEASGRASGVNQVPTVLQRASQLSHTLSTMAFETRDGQAVMKPEDVDEALSQGSRSSKESMVLEATPWVSENPLASDIDYGHKVLAEDKTVAKGQRLPSEGVAPSQAKSMISGMAPVPSFAKYAKASNVTLTLQQRSTTSRGTPSSHFVAAHEIPSVQMGSVKGTGVPLANQVSVAHIVPQSSLATHILQSPSATHMPQGHSHETVASIVVAGSPQLAHGSSVSGLGTTSTSQRSGATSVGSHVLPYPSKITKTASSGLQVEAVPSALQKPVSGNLSQSSHHQPLGPRKSYTSMHGSFVARTLDGSVAKTEPSQQVGEHASRSAQEGLKGSVDALPAITPIIHTGQGHDMAIPRLHHRVRRVSLGYESSPNGSRRSLINWESLQGPQDFHSAITPVDSHTVPLTPTILQGPVDAGVAGGKAWNSAVPSVAVGPMNSAVAPGGAWEPPTRAVPWDAVGSKAAVDPRQSGKLVASMHVVEKIIVQAVVTIQACARGYLVRRTIKVWHQWAIIIQAAWRGHCVRRDLAQLCRAATIIQAVWRGYRVRRSRTQQMLPPGTWAKVGGRAKSSSDHRCFQSCQPHVCTLCQSLSPGLGSPPSVVMLVGSSPRTCHMCGHTLPTRVVQGLGRGIMGQADIPWGYDNQLTHQSPQQLHGLNKAATVIQAAWRGFVVRRRLRQQQLAAKMLQANWRGHYTRNSLTTDALLGPAAWDNPQNMQWPGV</sequence>
<dbReference type="InterPro" id="IPR000048">
    <property type="entry name" value="IQ_motif_EF-hand-BS"/>
</dbReference>
<accession>L5L623</accession>
<feature type="compositionally biased region" description="Basic and acidic residues" evidence="6">
    <location>
        <begin position="1641"/>
        <end position="1652"/>
    </location>
</feature>
<keyword evidence="8" id="KW-1185">Reference proteome</keyword>
<feature type="region of interest" description="Disordered" evidence="6">
    <location>
        <begin position="1"/>
        <end position="22"/>
    </location>
</feature>
<feature type="compositionally biased region" description="Polar residues" evidence="6">
    <location>
        <begin position="1445"/>
        <end position="1459"/>
    </location>
</feature>
<feature type="region of interest" description="Disordered" evidence="6">
    <location>
        <begin position="1617"/>
        <end position="1668"/>
    </location>
</feature>
<dbReference type="InterPro" id="IPR027417">
    <property type="entry name" value="P-loop_NTPase"/>
</dbReference>
<feature type="compositionally biased region" description="Polar residues" evidence="6">
    <location>
        <begin position="2780"/>
        <end position="2790"/>
    </location>
</feature>
<dbReference type="PANTHER" id="PTHR22590:SF2">
    <property type="entry name" value="IQ DOMAIN-CONTAINING PROTEIN N"/>
    <property type="match status" value="1"/>
</dbReference>
<dbReference type="STRING" id="9402.L5L623"/>